<dbReference type="EMBL" id="CAICTM010000672">
    <property type="protein sequence ID" value="CAB9514770.1"/>
    <property type="molecule type" value="Genomic_DNA"/>
</dbReference>
<feature type="compositionally biased region" description="Basic and acidic residues" evidence="2">
    <location>
        <begin position="1475"/>
        <end position="1491"/>
    </location>
</feature>
<feature type="region of interest" description="Disordered" evidence="2">
    <location>
        <begin position="1463"/>
        <end position="1528"/>
    </location>
</feature>
<gene>
    <name evidence="3" type="ORF">SEMRO_673_G185220.1</name>
</gene>
<feature type="region of interest" description="Disordered" evidence="2">
    <location>
        <begin position="1263"/>
        <end position="1313"/>
    </location>
</feature>
<feature type="compositionally biased region" description="Polar residues" evidence="2">
    <location>
        <begin position="1493"/>
        <end position="1507"/>
    </location>
</feature>
<keyword evidence="1" id="KW-0175">Coiled coil</keyword>
<evidence type="ECO:0000256" key="1">
    <source>
        <dbReference type="SAM" id="Coils"/>
    </source>
</evidence>
<protein>
    <submittedName>
        <fullName evidence="3">IG_like</fullName>
    </submittedName>
</protein>
<feature type="compositionally biased region" description="Polar residues" evidence="2">
    <location>
        <begin position="1207"/>
        <end position="1223"/>
    </location>
</feature>
<sequence>MMMSDGISAESMGSVSVSVSTVSRSEDDGTLSEGVETTTLEDIRSFQFDDVVGISGLSTGMSDHKSMKSTESSTTISLGASMGNATKAAELASLKNAIKLVNLEAIKAEELYKAERGLLQKANEQLFKFSRLLQDQDAELAATEEALSKERKQRESAEKHFIKLKKMMVVKDVEVTEAEQRKKSEVSLRKGAEKEMTMLRRQLQAKEAQLAATDRKYQKECKKRERFENQMTELAKKAGKANAEEKYQMLQQLRQEETDDEPYLSTAKHDSYDKWKQKEQIDPNHHVRVASLMAQLNDVQDQLKHAEEDLHKANDKFTRERQLREEADKQVIVMREKGYAYNIDRRTTARSHVEDCLNTERLKLRNADLQEQYELLKVEARKALEKARDRVRQEKTSREALEEQLVANRKHFEDALEQEKQEHKKRMEELAQKVAEARSEIEVAKSSTSGTVHELADLRQKQATFQEQVIEAKADSKKEKALRSELKETMETLEDELDSMEAELKAKKEELQKLETKYKEMEDTCRSWEVTNQMTEEKCQHLEEKCQQMEAKYRELESTQQLMEGNHQNFEAKFKQLEVKHRKLESEHRKLEATNRELDEKHRKESEKRTKVSREYRELEEKHQEELSRQSMDAQTLSRDYLELEEKYQQELNRQAKDVQGLSREIRDLEEKHQQELGRQGKDAQQRLLREIEELEEKHRQELDGQAKEMEALVAKERDQKLSQLEALIQKERDKRIAHERELAELRVASAQSKSVLSEAEERAKMLDAELSEASARERQLKEHYSKELTEASAREKKVKEQYKEELAEVTSRWTQARERYQEEHTSREKSEEAADRRVHMLEAGLQSAEAQCKVLKEQYESEQGLKEKAEEEVFELNQRIKKLTFELEEAETQHAETKKQCSDLRLRIETVTISIQTIKAEGETSEKKLKEKISSLTDELRETREQCASMQQSLEETEEQIMKERELRRAIEVDLSMEERSLGRRRREEAEQEIINIQAANHQALRLVEDKLHNEKQLREEAEELCRSLREQIVRLKHEQVVANQKEATESDRKDELEYQLVALKDELELAVSKQKLTKDSLDEERKLRGELEKQNQAFRDMIPEYAEAEEKYQKERRLRSEAESTVETLRKRLTSNKFWHSSGTHDESTIETNEQAHQEMQQHVIELQTELESMRSDFDKAQAALEDARAKADRERHQREDAESQLLSIQNSKTPLSRNGSTAGGFEFEKKRREKAEKQVMSMRLKIEAKDTEIVSLKSKLTDPSVKSSRQSESQASSSTNSSERRRRGAALVGQITSPQPSRQLDYRSSFRTNRTYSAQTSQRMHAQEEQDLREQILLTLPDYVKNNFSRIGFVKHSTFDYWPSLVLDPFTVPLSIRTKWLELYYEFEKRDMFLVYLYGRRHRGSVNAYPIVEPHHFIAYEEGVERNLDQLPAEIEDKLRYGEQLSEIEEELSDGLTQIRIDARQQPRHRTHPLDERGMSRRAERAERNPSMTSTTSYGTNTSVYHEDQQTRDSPKRPRSEYSYS</sequence>
<feature type="coiled-coil region" evidence="1">
    <location>
        <begin position="189"/>
        <end position="260"/>
    </location>
</feature>
<feature type="compositionally biased region" description="Basic and acidic residues" evidence="2">
    <location>
        <begin position="1187"/>
        <end position="1204"/>
    </location>
</feature>
<dbReference type="Proteomes" id="UP001153069">
    <property type="component" value="Unassembled WGS sequence"/>
</dbReference>
<proteinExistence type="predicted"/>
<feature type="compositionally biased region" description="Low complexity" evidence="2">
    <location>
        <begin position="1270"/>
        <end position="1284"/>
    </location>
</feature>
<name>A0A9N8E6H7_9STRA</name>
<accession>A0A9N8E6H7</accession>
<keyword evidence="4" id="KW-1185">Reference proteome</keyword>
<feature type="region of interest" description="Disordered" evidence="2">
    <location>
        <begin position="778"/>
        <end position="798"/>
    </location>
</feature>
<evidence type="ECO:0000256" key="2">
    <source>
        <dbReference type="SAM" id="MobiDB-lite"/>
    </source>
</evidence>
<feature type="compositionally biased region" description="Basic and acidic residues" evidence="2">
    <location>
        <begin position="583"/>
        <end position="628"/>
    </location>
</feature>
<evidence type="ECO:0000313" key="3">
    <source>
        <dbReference type="EMBL" id="CAB9514770.1"/>
    </source>
</evidence>
<feature type="compositionally biased region" description="Basic and acidic residues" evidence="2">
    <location>
        <begin position="1508"/>
        <end position="1528"/>
    </location>
</feature>
<feature type="coiled-coil region" evidence="1">
    <location>
        <begin position="91"/>
        <end position="160"/>
    </location>
</feature>
<comment type="caution">
    <text evidence="3">The sequence shown here is derived from an EMBL/GenBank/DDBJ whole genome shotgun (WGS) entry which is preliminary data.</text>
</comment>
<organism evidence="3 4">
    <name type="scientific">Seminavis robusta</name>
    <dbReference type="NCBI Taxonomy" id="568900"/>
    <lineage>
        <taxon>Eukaryota</taxon>
        <taxon>Sar</taxon>
        <taxon>Stramenopiles</taxon>
        <taxon>Ochrophyta</taxon>
        <taxon>Bacillariophyta</taxon>
        <taxon>Bacillariophyceae</taxon>
        <taxon>Bacillariophycidae</taxon>
        <taxon>Naviculales</taxon>
        <taxon>Naviculaceae</taxon>
        <taxon>Seminavis</taxon>
    </lineage>
</organism>
<feature type="coiled-coil region" evidence="1">
    <location>
        <begin position="289"/>
        <end position="323"/>
    </location>
</feature>
<feature type="region of interest" description="Disordered" evidence="2">
    <location>
        <begin position="1187"/>
        <end position="1236"/>
    </location>
</feature>
<evidence type="ECO:0000313" key="4">
    <source>
        <dbReference type="Proteomes" id="UP001153069"/>
    </source>
</evidence>
<dbReference type="SUPFAM" id="SSF57997">
    <property type="entry name" value="Tropomyosin"/>
    <property type="match status" value="1"/>
</dbReference>
<reference evidence="3" key="1">
    <citation type="submission" date="2020-06" db="EMBL/GenBank/DDBJ databases">
        <authorList>
            <consortium name="Plant Systems Biology data submission"/>
        </authorList>
    </citation>
    <scope>NUCLEOTIDE SEQUENCE</scope>
    <source>
        <strain evidence="3">D6</strain>
    </source>
</reference>
<feature type="region of interest" description="Disordered" evidence="2">
    <location>
        <begin position="583"/>
        <end position="635"/>
    </location>
</feature>